<proteinExistence type="predicted"/>
<gene>
    <name evidence="2" type="ORF">QYE76_045612</name>
</gene>
<dbReference type="SUPFAM" id="SSF52047">
    <property type="entry name" value="RNI-like"/>
    <property type="match status" value="1"/>
</dbReference>
<accession>A0AAD8TNA5</accession>
<dbReference type="Proteomes" id="UP001231189">
    <property type="component" value="Unassembled WGS sequence"/>
</dbReference>
<dbReference type="Gene3D" id="3.80.10.10">
    <property type="entry name" value="Ribonuclease Inhibitor"/>
    <property type="match status" value="1"/>
</dbReference>
<dbReference type="InterPro" id="IPR032675">
    <property type="entry name" value="LRR_dom_sf"/>
</dbReference>
<evidence type="ECO:0000313" key="3">
    <source>
        <dbReference type="Proteomes" id="UP001231189"/>
    </source>
</evidence>
<dbReference type="Pfam" id="PF00646">
    <property type="entry name" value="F-box"/>
    <property type="match status" value="1"/>
</dbReference>
<feature type="domain" description="F-box" evidence="1">
    <location>
        <begin position="20"/>
        <end position="67"/>
    </location>
</feature>
<name>A0AAD8TNA5_LOLMU</name>
<evidence type="ECO:0000313" key="2">
    <source>
        <dbReference type="EMBL" id="KAK1684764.1"/>
    </source>
</evidence>
<organism evidence="2 3">
    <name type="scientific">Lolium multiflorum</name>
    <name type="common">Italian ryegrass</name>
    <name type="synonym">Lolium perenne subsp. multiflorum</name>
    <dbReference type="NCBI Taxonomy" id="4521"/>
    <lineage>
        <taxon>Eukaryota</taxon>
        <taxon>Viridiplantae</taxon>
        <taxon>Streptophyta</taxon>
        <taxon>Embryophyta</taxon>
        <taxon>Tracheophyta</taxon>
        <taxon>Spermatophyta</taxon>
        <taxon>Magnoliopsida</taxon>
        <taxon>Liliopsida</taxon>
        <taxon>Poales</taxon>
        <taxon>Poaceae</taxon>
        <taxon>BOP clade</taxon>
        <taxon>Pooideae</taxon>
        <taxon>Poodae</taxon>
        <taxon>Poeae</taxon>
        <taxon>Poeae Chloroplast Group 2 (Poeae type)</taxon>
        <taxon>Loliodinae</taxon>
        <taxon>Loliinae</taxon>
        <taxon>Lolium</taxon>
    </lineage>
</organism>
<dbReference type="PANTHER" id="PTHR32153">
    <property type="entry name" value="OJ000223_09.16 PROTEIN"/>
    <property type="match status" value="1"/>
</dbReference>
<dbReference type="EMBL" id="JAUUTY010000002">
    <property type="protein sequence ID" value="KAK1684764.1"/>
    <property type="molecule type" value="Genomic_DNA"/>
</dbReference>
<dbReference type="AlphaFoldDB" id="A0AAD8TNA5"/>
<dbReference type="SUPFAM" id="SSF81383">
    <property type="entry name" value="F-box domain"/>
    <property type="match status" value="1"/>
</dbReference>
<dbReference type="PROSITE" id="PS50181">
    <property type="entry name" value="FBOX"/>
    <property type="match status" value="1"/>
</dbReference>
<comment type="caution">
    <text evidence="2">The sequence shown here is derived from an EMBL/GenBank/DDBJ whole genome shotgun (WGS) entry which is preliminary data.</text>
</comment>
<keyword evidence="3" id="KW-1185">Reference proteome</keyword>
<reference evidence="2" key="1">
    <citation type="submission" date="2023-07" db="EMBL/GenBank/DDBJ databases">
        <title>A chromosome-level genome assembly of Lolium multiflorum.</title>
        <authorList>
            <person name="Chen Y."/>
            <person name="Copetti D."/>
            <person name="Kolliker R."/>
            <person name="Studer B."/>
        </authorList>
    </citation>
    <scope>NUCLEOTIDE SEQUENCE</scope>
    <source>
        <strain evidence="2">02402/16</strain>
        <tissue evidence="2">Leaf</tissue>
    </source>
</reference>
<dbReference type="InterPro" id="IPR001810">
    <property type="entry name" value="F-box_dom"/>
</dbReference>
<sequence>MKLNRVRRRRRDLQKAAGDEDRISNLPNDVLLNILERLDTLDAIRTCILSKRMQNLLAMLSQIVILLSPRDLFRMNGVVADVTNKMLRTRSPHITIFKLKVRFILRLDDCLSIGKSVALAMATQKLDAAEFEISNQRWYCTKSDLRYFARQFNNFVGHCPDAFAGLTRLHLQKMSFREPDMANILSTCKRLESLCLFRCDAGTHSVLRVEHAALVELDISFGGFTTVELNFVPKLQVLSYDTWTCEDNPLVLGFVPRLSKLSLTKASTSDRILVLSELLAGAPSPDNNFTGYVRRIMKAAVNIKEVSLHDWKVCEMCSNRKVHPTNFRLSIYPRTSEEKDLVRKKVSEGLRMASPAAIHFRPSCYVPFRIDE</sequence>
<dbReference type="InterPro" id="IPR044997">
    <property type="entry name" value="F-box_plant"/>
</dbReference>
<evidence type="ECO:0000259" key="1">
    <source>
        <dbReference type="PROSITE" id="PS50181"/>
    </source>
</evidence>
<protein>
    <recommendedName>
        <fullName evidence="1">F-box domain-containing protein</fullName>
    </recommendedName>
</protein>
<dbReference type="InterPro" id="IPR036047">
    <property type="entry name" value="F-box-like_dom_sf"/>
</dbReference>